<dbReference type="PANTHER" id="PTHR42846:SF1">
    <property type="entry name" value="NI-SIROHYDROCHLORIN A,C-DIAMIDE REDUCTIVE CYCLASE COMPLEX, COMPONENT CFBD"/>
    <property type="match status" value="1"/>
</dbReference>
<sequence>MITLHPRPNAIAAALYTLRDFNINLIVIHGPPGCCFKHSRLLEEDGVNVVTTGIEEERFIFGGHDALVDTLRRSVERFCPKTAAVVGTCASMIIGEDLQWAVKDAGLDIPVMVVDIHAGHKNNTDGVIAVLKAAAKAGFINEEEFKRQKRMMSLATEVEERYGAAYKDYIAPSRGDSKYEVSKRLLEVIDDGKKGICILNAKKETAYMFADVMLAVSEVSNGILNIANLSTDVGLSRIRKHADNISRGLAEKGVEIHHITGGLDEYAATGERVAEIVKKEGADFLVIAGVPHAVTVSGGDYEIFSVTNGPRQVEPMKELLKHQHVVVEMDLHSKTMGADMILESEFGATLRGVWSDNKRSEKGAKIII</sequence>
<dbReference type="EMBL" id="RXIL01000087">
    <property type="protein sequence ID" value="RZN69077.1"/>
    <property type="molecule type" value="Genomic_DNA"/>
</dbReference>
<dbReference type="InterPro" id="IPR052673">
    <property type="entry name" value="Ni-siroh_cyclase_CfbD"/>
</dbReference>
<dbReference type="Pfam" id="PF00148">
    <property type="entry name" value="Oxidored_nitro"/>
    <property type="match status" value="1"/>
</dbReference>
<dbReference type="GO" id="GO:0016491">
    <property type="term" value="F:oxidoreductase activity"/>
    <property type="evidence" value="ECO:0007669"/>
    <property type="project" value="InterPro"/>
</dbReference>
<evidence type="ECO:0000259" key="1">
    <source>
        <dbReference type="Pfam" id="PF00148"/>
    </source>
</evidence>
<dbReference type="PANTHER" id="PTHR42846">
    <property type="entry name" value="NI-SIROHYDROCHLORIN A,C-DIAMIDE REDUCTIVE CYCLASE COMPLEX, COMPONENT CFBD"/>
    <property type="match status" value="1"/>
</dbReference>
<dbReference type="InterPro" id="IPR017675">
    <property type="entry name" value="CfbD"/>
</dbReference>
<accession>A0A520KWH6</accession>
<dbReference type="SUPFAM" id="SSF53807">
    <property type="entry name" value="Helical backbone' metal receptor"/>
    <property type="match status" value="1"/>
</dbReference>
<feature type="domain" description="Nitrogenase/oxidoreductase component 1" evidence="1">
    <location>
        <begin position="13"/>
        <end position="137"/>
    </location>
</feature>
<dbReference type="Gene3D" id="3.40.50.1980">
    <property type="entry name" value="Nitrogenase molybdenum iron protein domain"/>
    <property type="match status" value="1"/>
</dbReference>
<dbReference type="InterPro" id="IPR000510">
    <property type="entry name" value="Nase/OxRdtase_comp1"/>
</dbReference>
<dbReference type="AlphaFoldDB" id="A0A520KWH6"/>
<gene>
    <name evidence="2" type="ORF">EF807_04930</name>
</gene>
<organism evidence="2 3">
    <name type="scientific">Candidatus Methanolliviera hydrocarbonicum</name>
    <dbReference type="NCBI Taxonomy" id="2491085"/>
    <lineage>
        <taxon>Archaea</taxon>
        <taxon>Methanobacteriati</taxon>
        <taxon>Methanobacteriota</taxon>
        <taxon>Candidatus Methanoliparia</taxon>
        <taxon>Candidatus Methanoliparales</taxon>
        <taxon>Candidatus Methanollivieraceae</taxon>
        <taxon>Candidatus Methanolliviera</taxon>
    </lineage>
</organism>
<evidence type="ECO:0000313" key="2">
    <source>
        <dbReference type="EMBL" id="RZN69077.1"/>
    </source>
</evidence>
<proteinExistence type="predicted"/>
<name>A0A520KWH6_9EURY</name>
<comment type="caution">
    <text evidence="2">The sequence shown here is derived from an EMBL/GenBank/DDBJ whole genome shotgun (WGS) entry which is preliminary data.</text>
</comment>
<dbReference type="Proteomes" id="UP000320766">
    <property type="component" value="Unassembled WGS sequence"/>
</dbReference>
<protein>
    <submittedName>
        <fullName evidence="2">Ni-sirohydrochlorin a,c-diamide reductive cyclase catalytic subunit</fullName>
    </submittedName>
</protein>
<evidence type="ECO:0000313" key="3">
    <source>
        <dbReference type="Proteomes" id="UP000320766"/>
    </source>
</evidence>
<reference evidence="2 3" key="1">
    <citation type="journal article" date="2019" name="Nat. Microbiol.">
        <title>Wide diversity of methane and short-chain alkane metabolisms in uncultured archaea.</title>
        <authorList>
            <person name="Borrel G."/>
            <person name="Adam P.S."/>
            <person name="McKay L.J."/>
            <person name="Chen L.X."/>
            <person name="Sierra-Garcia I.N."/>
            <person name="Sieber C.M."/>
            <person name="Letourneur Q."/>
            <person name="Ghozlane A."/>
            <person name="Andersen G.L."/>
            <person name="Li W.J."/>
            <person name="Hallam S.J."/>
            <person name="Muyzer G."/>
            <person name="de Oliveira V.M."/>
            <person name="Inskeep W.P."/>
            <person name="Banfield J.F."/>
            <person name="Gribaldo S."/>
        </authorList>
    </citation>
    <scope>NUCLEOTIDE SEQUENCE [LARGE SCALE GENOMIC DNA]</scope>
    <source>
        <strain evidence="2">NM1b</strain>
    </source>
</reference>
<dbReference type="NCBIfam" id="TIGR03282">
    <property type="entry name" value="methan_mark_13"/>
    <property type="match status" value="1"/>
</dbReference>